<dbReference type="Proteomes" id="UP000635142">
    <property type="component" value="Unassembled WGS sequence"/>
</dbReference>
<dbReference type="RefSeq" id="WP_191074888.1">
    <property type="nucleotide sequence ID" value="NZ_JACTAG010000001.1"/>
</dbReference>
<dbReference type="InterPro" id="IPR032710">
    <property type="entry name" value="NTF2-like_dom_sf"/>
</dbReference>
<keyword evidence="2" id="KW-1185">Reference proteome</keyword>
<dbReference type="AlphaFoldDB" id="A0A927D491"/>
<organism evidence="1 2">
    <name type="scientific">Sulfitobacter aestuariivivens</name>
    <dbReference type="NCBI Taxonomy" id="2766981"/>
    <lineage>
        <taxon>Bacteria</taxon>
        <taxon>Pseudomonadati</taxon>
        <taxon>Pseudomonadota</taxon>
        <taxon>Alphaproteobacteria</taxon>
        <taxon>Rhodobacterales</taxon>
        <taxon>Roseobacteraceae</taxon>
        <taxon>Sulfitobacter</taxon>
    </lineage>
</organism>
<evidence type="ECO:0000313" key="1">
    <source>
        <dbReference type="EMBL" id="MBD3663973.1"/>
    </source>
</evidence>
<name>A0A927D491_9RHOB</name>
<evidence type="ECO:0000313" key="2">
    <source>
        <dbReference type="Proteomes" id="UP000635142"/>
    </source>
</evidence>
<dbReference type="SUPFAM" id="SSF54427">
    <property type="entry name" value="NTF2-like"/>
    <property type="match status" value="1"/>
</dbReference>
<gene>
    <name evidence="1" type="ORF">H9Q16_08580</name>
</gene>
<reference evidence="1" key="1">
    <citation type="submission" date="2020-08" db="EMBL/GenBank/DDBJ databases">
        <title>Sulfitobacter aestuariivivens sp. nov., isolated from a tidal flat.</title>
        <authorList>
            <person name="Park S."/>
            <person name="Yoon J.-H."/>
        </authorList>
    </citation>
    <scope>NUCLEOTIDE SEQUENCE</scope>
    <source>
        <strain evidence="1">TSTF-M16</strain>
    </source>
</reference>
<comment type="caution">
    <text evidence="1">The sequence shown here is derived from an EMBL/GenBank/DDBJ whole genome shotgun (WGS) entry which is preliminary data.</text>
</comment>
<dbReference type="Gene3D" id="3.10.450.50">
    <property type="match status" value="1"/>
</dbReference>
<sequence>MAGSIENFFFAWGAPDDRRDAIIKEAVADDVAYEDPRGAVAGVQALCDYVAQFSANAPGAAAEVADTNETDGIHAVRVRFFGEGWEQFGQYNVHLNDEGRMSKITGVAEKNA</sequence>
<proteinExistence type="predicted"/>
<dbReference type="EMBL" id="JACTAG010000001">
    <property type="protein sequence ID" value="MBD3663973.1"/>
    <property type="molecule type" value="Genomic_DNA"/>
</dbReference>
<protein>
    <submittedName>
        <fullName evidence="1">Nuclear transport factor 2 family protein</fullName>
    </submittedName>
</protein>
<accession>A0A927D491</accession>